<dbReference type="InterPro" id="IPR036322">
    <property type="entry name" value="WD40_repeat_dom_sf"/>
</dbReference>
<evidence type="ECO:0000256" key="3">
    <source>
        <dbReference type="ARBA" id="ARBA00022737"/>
    </source>
</evidence>
<feature type="repeat" description="WD" evidence="5">
    <location>
        <begin position="304"/>
        <end position="340"/>
    </location>
</feature>
<name>A0A835CYS6_TETSI</name>
<dbReference type="Pfam" id="PF00400">
    <property type="entry name" value="WD40"/>
    <property type="match status" value="3"/>
</dbReference>
<evidence type="ECO:0000256" key="2">
    <source>
        <dbReference type="ARBA" id="ARBA00022574"/>
    </source>
</evidence>
<dbReference type="GO" id="GO:0000118">
    <property type="term" value="C:histone deacetylase complex"/>
    <property type="evidence" value="ECO:0007669"/>
    <property type="project" value="TreeGrafter"/>
</dbReference>
<dbReference type="InterPro" id="IPR001680">
    <property type="entry name" value="WD40_rpt"/>
</dbReference>
<dbReference type="PANTHER" id="PTHR22846:SF2">
    <property type="entry name" value="F-BOX-LIKE_WD REPEAT-CONTAINING PROTEIN EBI"/>
    <property type="match status" value="1"/>
</dbReference>
<dbReference type="GO" id="GO:0006357">
    <property type="term" value="P:regulation of transcription by RNA polymerase II"/>
    <property type="evidence" value="ECO:0007669"/>
    <property type="project" value="TreeGrafter"/>
</dbReference>
<reference evidence="6 7" key="1">
    <citation type="submission" date="2020-04" db="EMBL/GenBank/DDBJ databases">
        <title>Plant Genome Project.</title>
        <authorList>
            <person name="Zhang R.-G."/>
        </authorList>
    </citation>
    <scope>NUCLEOTIDE SEQUENCE [LARGE SCALE GENOMIC DNA]</scope>
    <source>
        <strain evidence="6">YNK0</strain>
        <tissue evidence="6">Leaf</tissue>
    </source>
</reference>
<keyword evidence="2 5" id="KW-0853">WD repeat</keyword>
<dbReference type="OrthoDB" id="1367865at2759"/>
<dbReference type="SUPFAM" id="SSF50978">
    <property type="entry name" value="WD40 repeat-like"/>
    <property type="match status" value="1"/>
</dbReference>
<evidence type="ECO:0000313" key="6">
    <source>
        <dbReference type="EMBL" id="KAF8377602.1"/>
    </source>
</evidence>
<dbReference type="GO" id="GO:0003714">
    <property type="term" value="F:transcription corepressor activity"/>
    <property type="evidence" value="ECO:0007669"/>
    <property type="project" value="InterPro"/>
</dbReference>
<gene>
    <name evidence="6" type="ORF">HHK36_030984</name>
</gene>
<evidence type="ECO:0000313" key="7">
    <source>
        <dbReference type="Proteomes" id="UP000655225"/>
    </source>
</evidence>
<dbReference type="AlphaFoldDB" id="A0A835CYS6"/>
<accession>A0A835CYS6</accession>
<dbReference type="InterPro" id="IPR045183">
    <property type="entry name" value="Ebi-like"/>
</dbReference>
<keyword evidence="3" id="KW-0677">Repeat</keyword>
<proteinExistence type="predicted"/>
<keyword evidence="4" id="KW-0539">Nucleus</keyword>
<keyword evidence="7" id="KW-1185">Reference proteome</keyword>
<dbReference type="PROSITE" id="PS50294">
    <property type="entry name" value="WD_REPEATS_REGION"/>
    <property type="match status" value="3"/>
</dbReference>
<sequence length="340" mass="36612">MDISTSLPSLPCEILSCDVTNLKGHTSEVFACAWSPEGSLLASGAGDATARIWTIADGPCCSSMQNERPNVLVLKHFKGRINEKTKDVTTLDWNGEGTLLATGSCDGQARIWSRDEASSSNETTLLSQSCSHWQEEEVVIISIGWSSEDLRSSGELLSFRKGALPALSSKNCQSCRRGLGVCRMHVKVELMAVGRESPVVVAWGVLWGHFCEGELVKNLASNEDKSENSAEALLSANADKICVDLLINPAPPGRLLPLITCVSNFFAAPTLDVDWRNNVSFATGSTDNEIYVCKIGESRPIRTFSGHQGEINAIKWNPTGSLLASCSDDSTAKVIDAISF</sequence>
<feature type="repeat" description="WD" evidence="5">
    <location>
        <begin position="81"/>
        <end position="122"/>
    </location>
</feature>
<evidence type="ECO:0000256" key="5">
    <source>
        <dbReference type="PROSITE-ProRule" id="PRU00221"/>
    </source>
</evidence>
<comment type="caution">
    <text evidence="6">The sequence shown here is derived from an EMBL/GenBank/DDBJ whole genome shotgun (WGS) entry which is preliminary data.</text>
</comment>
<feature type="repeat" description="WD" evidence="5">
    <location>
        <begin position="22"/>
        <end position="63"/>
    </location>
</feature>
<dbReference type="EMBL" id="JABCRI010000024">
    <property type="protein sequence ID" value="KAF8377602.1"/>
    <property type="molecule type" value="Genomic_DNA"/>
</dbReference>
<organism evidence="6 7">
    <name type="scientific">Tetracentron sinense</name>
    <name type="common">Spur-leaf</name>
    <dbReference type="NCBI Taxonomy" id="13715"/>
    <lineage>
        <taxon>Eukaryota</taxon>
        <taxon>Viridiplantae</taxon>
        <taxon>Streptophyta</taxon>
        <taxon>Embryophyta</taxon>
        <taxon>Tracheophyta</taxon>
        <taxon>Spermatophyta</taxon>
        <taxon>Magnoliopsida</taxon>
        <taxon>Trochodendrales</taxon>
        <taxon>Trochodendraceae</taxon>
        <taxon>Tetracentron</taxon>
    </lineage>
</organism>
<dbReference type="Gene3D" id="2.130.10.10">
    <property type="entry name" value="YVTN repeat-like/Quinoprotein amine dehydrogenase"/>
    <property type="match status" value="2"/>
</dbReference>
<dbReference type="InterPro" id="IPR015943">
    <property type="entry name" value="WD40/YVTN_repeat-like_dom_sf"/>
</dbReference>
<dbReference type="PROSITE" id="PS50082">
    <property type="entry name" value="WD_REPEATS_2"/>
    <property type="match status" value="3"/>
</dbReference>
<evidence type="ECO:0000256" key="4">
    <source>
        <dbReference type="ARBA" id="ARBA00023242"/>
    </source>
</evidence>
<comment type="subcellular location">
    <subcellularLocation>
        <location evidence="1">Nucleus</location>
    </subcellularLocation>
</comment>
<dbReference type="PANTHER" id="PTHR22846">
    <property type="entry name" value="WD40 REPEAT PROTEIN"/>
    <property type="match status" value="1"/>
</dbReference>
<dbReference type="Proteomes" id="UP000655225">
    <property type="component" value="Unassembled WGS sequence"/>
</dbReference>
<dbReference type="SMART" id="SM00320">
    <property type="entry name" value="WD40"/>
    <property type="match status" value="4"/>
</dbReference>
<protein>
    <submittedName>
        <fullName evidence="6">Uncharacterized protein</fullName>
    </submittedName>
</protein>
<evidence type="ECO:0000256" key="1">
    <source>
        <dbReference type="ARBA" id="ARBA00004123"/>
    </source>
</evidence>